<dbReference type="PANTHER" id="PTHR12271:SF12">
    <property type="entry name" value="POLYMERASE NUCLEOTIDYL TRANSFERASE DOMAIN-CONTAINING PROTEIN"/>
    <property type="match status" value="1"/>
</dbReference>
<protein>
    <submittedName>
        <fullName evidence="3">PAP-associated domain-containing protein</fullName>
    </submittedName>
</protein>
<dbReference type="PANTHER" id="PTHR12271">
    <property type="entry name" value="POLY A POLYMERASE CID PAP -RELATED"/>
    <property type="match status" value="1"/>
</dbReference>
<dbReference type="GO" id="GO:0031123">
    <property type="term" value="P:RNA 3'-end processing"/>
    <property type="evidence" value="ECO:0007669"/>
    <property type="project" value="TreeGrafter"/>
</dbReference>
<keyword evidence="2" id="KW-1185">Reference proteome</keyword>
<dbReference type="AlphaFoldDB" id="A0A914IH53"/>
<dbReference type="Gene3D" id="3.30.460.10">
    <property type="entry name" value="Beta Polymerase, domain 2"/>
    <property type="match status" value="1"/>
</dbReference>
<evidence type="ECO:0000313" key="3">
    <source>
        <dbReference type="WBParaSite" id="Gr19_v10_g9867.t1"/>
    </source>
</evidence>
<feature type="region of interest" description="Disordered" evidence="1">
    <location>
        <begin position="481"/>
        <end position="567"/>
    </location>
</feature>
<dbReference type="Gene3D" id="1.10.1410.10">
    <property type="match status" value="1"/>
</dbReference>
<evidence type="ECO:0000256" key="1">
    <source>
        <dbReference type="SAM" id="MobiDB-lite"/>
    </source>
</evidence>
<dbReference type="GO" id="GO:0046872">
    <property type="term" value="F:metal ion binding"/>
    <property type="evidence" value="ECO:0007669"/>
    <property type="project" value="UniProtKB-KW"/>
</dbReference>
<dbReference type="Proteomes" id="UP000887572">
    <property type="component" value="Unplaced"/>
</dbReference>
<dbReference type="InterPro" id="IPR043519">
    <property type="entry name" value="NT_sf"/>
</dbReference>
<dbReference type="WBParaSite" id="Gr19_v10_g9867.t1">
    <property type="protein sequence ID" value="Gr19_v10_g9867.t1"/>
    <property type="gene ID" value="Gr19_v10_g9867"/>
</dbReference>
<accession>A0A914IH53</accession>
<name>A0A914IH53_GLORO</name>
<dbReference type="GO" id="GO:0050265">
    <property type="term" value="F:RNA uridylyltransferase activity"/>
    <property type="evidence" value="ECO:0007669"/>
    <property type="project" value="TreeGrafter"/>
</dbReference>
<sequence length="567" mass="63831">MYILTGPLWRPPIWPMPKSILRLCSVLKNVSNLHHLSIASASSSSSVPSLSDVKRKYSAEIDQLSASITEFCSESFERNKKLNARIRPIVADMERVVCASGGHCRLVLIGSIASGMAFDASADLNLAIVYAGGTQKQREKFMRDFSAASDELTRLLVLEAIADTLKKKFDDTKSSNDRMSRLASVFSSEKSVGGRFDDGLRFEIRFQRADFKTVRNTMMVRYYVQADRRFLLLFHWLRRVFQQMGLTTRQQNGMFSSYHTLLLVLHFLNRKEVPDNVLPAFVDFPAEMRDQMCAPDVANIVQQLDEPPPLGRLPFWTSKCAKSVGELAVELVDYYALFDPQTTAISIEHGRTDKIKQDANLKDRPFLYVYDPFHKEPATRSIPGKALFLAFQFLRGQMMDGKHLATFPLLDGLAEEFAAHARHRRYRDIRWANNLKQGGVKMKQKLKDGSNLKQGGVKMKQKLKDGSNLKQGGVKMKQKLKDGSNLKQGGGKMKQKLKDGSNLKQGGGKMKQKLKDGSNLKQGGGKMKQKLKDGSNLKQGGGKMKQKLKDGSSRVRKSRGTKRRGKR</sequence>
<proteinExistence type="predicted"/>
<reference evidence="3" key="1">
    <citation type="submission" date="2022-11" db="UniProtKB">
        <authorList>
            <consortium name="WormBaseParasite"/>
        </authorList>
    </citation>
    <scope>IDENTIFICATION</scope>
</reference>
<organism evidence="2 3">
    <name type="scientific">Globodera rostochiensis</name>
    <name type="common">Golden nematode worm</name>
    <name type="synonym">Heterodera rostochiensis</name>
    <dbReference type="NCBI Taxonomy" id="31243"/>
    <lineage>
        <taxon>Eukaryota</taxon>
        <taxon>Metazoa</taxon>
        <taxon>Ecdysozoa</taxon>
        <taxon>Nematoda</taxon>
        <taxon>Chromadorea</taxon>
        <taxon>Rhabditida</taxon>
        <taxon>Tylenchina</taxon>
        <taxon>Tylenchomorpha</taxon>
        <taxon>Tylenchoidea</taxon>
        <taxon>Heteroderidae</taxon>
        <taxon>Heteroderinae</taxon>
        <taxon>Globodera</taxon>
    </lineage>
</organism>
<evidence type="ECO:0000313" key="2">
    <source>
        <dbReference type="Proteomes" id="UP000887572"/>
    </source>
</evidence>
<feature type="compositionally biased region" description="Basic residues" evidence="1">
    <location>
        <begin position="554"/>
        <end position="567"/>
    </location>
</feature>
<dbReference type="SUPFAM" id="SSF81631">
    <property type="entry name" value="PAP/OAS1 substrate-binding domain"/>
    <property type="match status" value="1"/>
</dbReference>